<sequence length="298" mass="31227">MTRAGPHRPSRAGHRAVRPGVRARPLSPAGLVSHLVPRVLDVRPPLLTTVAGALAGGAVLSQVAHPLLRGERLRRTTIGSVLAFSAASVVDAARRGGTRSALTTLTVAGGLGLVAEAVGTRTGRPFGRYRYAGTLGPQVLDVPVVVPLAWTMLAHPSVRLGRHLAAGLPRRTRGVATVATAAWTLAAWDLFLDPQMTAAGHWSFEHPRPHLPGVPGIPLSNYAGWLLTAGVICAGLHAALPPDRDEPQTVPAALLGWTWLGSALGNAVFFRRPVVAAYGGVAMGLTVFPYLRSLARGR</sequence>
<dbReference type="Proteomes" id="UP000238083">
    <property type="component" value="Unassembled WGS sequence"/>
</dbReference>
<name>A0A2T0R8T4_9ACTN</name>
<keyword evidence="2" id="KW-1133">Transmembrane helix</keyword>
<organism evidence="3 4">
    <name type="scientific">Kineococcus rhizosphaerae</name>
    <dbReference type="NCBI Taxonomy" id="559628"/>
    <lineage>
        <taxon>Bacteria</taxon>
        <taxon>Bacillati</taxon>
        <taxon>Actinomycetota</taxon>
        <taxon>Actinomycetes</taxon>
        <taxon>Kineosporiales</taxon>
        <taxon>Kineosporiaceae</taxon>
        <taxon>Kineococcus</taxon>
    </lineage>
</organism>
<evidence type="ECO:0000313" key="4">
    <source>
        <dbReference type="Proteomes" id="UP000238083"/>
    </source>
</evidence>
<dbReference type="PANTHER" id="PTHR39419">
    <property type="entry name" value="SLL0814 PROTEIN"/>
    <property type="match status" value="1"/>
</dbReference>
<dbReference type="EMBL" id="PVZF01000002">
    <property type="protein sequence ID" value="PRY17514.1"/>
    <property type="molecule type" value="Genomic_DNA"/>
</dbReference>
<feature type="region of interest" description="Disordered" evidence="1">
    <location>
        <begin position="1"/>
        <end position="20"/>
    </location>
</feature>
<dbReference type="PANTHER" id="PTHR39419:SF1">
    <property type="entry name" value="SLL0814 PROTEIN"/>
    <property type="match status" value="1"/>
</dbReference>
<keyword evidence="2" id="KW-0472">Membrane</keyword>
<evidence type="ECO:0000313" key="3">
    <source>
        <dbReference type="EMBL" id="PRY17514.1"/>
    </source>
</evidence>
<dbReference type="AlphaFoldDB" id="A0A2T0R8T4"/>
<evidence type="ECO:0000256" key="1">
    <source>
        <dbReference type="SAM" id="MobiDB-lite"/>
    </source>
</evidence>
<keyword evidence="4" id="KW-1185">Reference proteome</keyword>
<proteinExistence type="predicted"/>
<gene>
    <name evidence="3" type="ORF">CLV37_102477</name>
</gene>
<comment type="caution">
    <text evidence="3">The sequence shown here is derived from an EMBL/GenBank/DDBJ whole genome shotgun (WGS) entry which is preliminary data.</text>
</comment>
<protein>
    <submittedName>
        <fullName evidence="3">Putative membrane protein</fullName>
    </submittedName>
</protein>
<keyword evidence="2" id="KW-0812">Transmembrane</keyword>
<dbReference type="InterPro" id="IPR007354">
    <property type="entry name" value="CruF-like"/>
</dbReference>
<dbReference type="Pfam" id="PF04240">
    <property type="entry name" value="Caroten_synth"/>
    <property type="match status" value="1"/>
</dbReference>
<feature type="transmembrane region" description="Helical" evidence="2">
    <location>
        <begin position="276"/>
        <end position="295"/>
    </location>
</feature>
<accession>A0A2T0R8T4</accession>
<feature type="compositionally biased region" description="Basic residues" evidence="1">
    <location>
        <begin position="1"/>
        <end position="17"/>
    </location>
</feature>
<evidence type="ECO:0000256" key="2">
    <source>
        <dbReference type="SAM" id="Phobius"/>
    </source>
</evidence>
<reference evidence="3 4" key="1">
    <citation type="submission" date="2018-03" db="EMBL/GenBank/DDBJ databases">
        <title>Genomic Encyclopedia of Archaeal and Bacterial Type Strains, Phase II (KMG-II): from individual species to whole genera.</title>
        <authorList>
            <person name="Goeker M."/>
        </authorList>
    </citation>
    <scope>NUCLEOTIDE SEQUENCE [LARGE SCALE GENOMIC DNA]</scope>
    <source>
        <strain evidence="3 4">DSM 19711</strain>
    </source>
</reference>